<dbReference type="PIRSF" id="PIRSF036389">
    <property type="entry name" value="IOR_B"/>
    <property type="match status" value="1"/>
</dbReference>
<dbReference type="InterPro" id="IPR008274">
    <property type="entry name" value="AldOxase/xan_DH_MoCoBD1"/>
</dbReference>
<dbReference type="PATRIC" id="fig|324602.8.peg.1968"/>
<evidence type="ECO:0000313" key="2">
    <source>
        <dbReference type="EMBL" id="ABY34944.1"/>
    </source>
</evidence>
<dbReference type="SMART" id="SM01008">
    <property type="entry name" value="Ald_Xan_dh_C"/>
    <property type="match status" value="1"/>
</dbReference>
<dbReference type="RefSeq" id="WP_012257598.1">
    <property type="nucleotide sequence ID" value="NC_010175.1"/>
</dbReference>
<sequence length="721" mass="77185">MKQDTSPKRWRMTRRGFLIGMGLAGGGLALGAIFGLPAARLALADMFADVINIPSNMPREPQLWFTIQPDGRVTMTMPKVEMGQGVHTALAQIAAEELGVSWEQMQVVQSSSLGPVADGAGTSASYSVISLFPLLREMAATLREMLRTAGADQLGIAPAQTRIEQGFVVDADQPARRISFAELVAQPRNWETPTEAAPLTPPERWQIIGQPVPRLDLPAKIRGEAVYGYDARIEGMLYGAVARPPRLGAKLRRAAAGTARNRPGVVEVVIRDGFAGVVAESRLTAYAALNDLELDWELPPPFNLAELQARLAAQAGSGTVIQRQGDAAAALRGAGVIEATYQTPLAAHANLEPQAALVDVQPDRVRAWVSTQSPVQVARTIAEVIGRKPETVEVTPTYLGGGFGRKVTTTVATEAALLSAAVGRPVHVGWTRTEEFRYGYLRPPTYATFRATLTDDGRIAALVQHHVSGNVLFDLFPPPLRWLFGSDFGGWRGARLIYDIPNLEVKAQTVDLPVPTGPWRGLGLLANVFAVESFIDELAVAAGSDPLDFRLRHLPDTATGNRFRAALEAVAAMAGWYDQPPPGRARGIACSIDAGTIAAHVAEVGLVEGRLRVYRVWAAVDPGVAINPDGLAAQTEGGIMMGLSAALFEQITIADGRIEAGNFDRYPLLTIADAPEVFVQILRSGDQPFGGGEPPMGPIAAAVANALARLTGERRRQWPLV</sequence>
<evidence type="ECO:0000313" key="3">
    <source>
        <dbReference type="Proteomes" id="UP000002008"/>
    </source>
</evidence>
<dbReference type="KEGG" id="cau:Caur_1727"/>
<dbReference type="HOGENOM" id="CLU_013917_0_1_0"/>
<organism evidence="2 3">
    <name type="scientific">Chloroflexus aurantiacus (strain ATCC 29366 / DSM 635 / J-10-fl)</name>
    <dbReference type="NCBI Taxonomy" id="324602"/>
    <lineage>
        <taxon>Bacteria</taxon>
        <taxon>Bacillati</taxon>
        <taxon>Chloroflexota</taxon>
        <taxon>Chloroflexia</taxon>
        <taxon>Chloroflexales</taxon>
        <taxon>Chloroflexineae</taxon>
        <taxon>Chloroflexaceae</taxon>
        <taxon>Chloroflexus</taxon>
    </lineage>
</organism>
<accession>A9WCF3</accession>
<proteinExistence type="predicted"/>
<dbReference type="InterPro" id="IPR037165">
    <property type="entry name" value="AldOxase/xan_DH_Mopterin-bd_sf"/>
</dbReference>
<dbReference type="InParanoid" id="A9WCF3"/>
<dbReference type="eggNOG" id="COG1529">
    <property type="taxonomic scope" value="Bacteria"/>
</dbReference>
<evidence type="ECO:0000259" key="1">
    <source>
        <dbReference type="SMART" id="SM01008"/>
    </source>
</evidence>
<protein>
    <submittedName>
        <fullName evidence="2">Aldehyde oxidase and xanthine dehydrogenase molybdopterin binding</fullName>
    </submittedName>
</protein>
<dbReference type="InterPro" id="IPR000674">
    <property type="entry name" value="Ald_Oxase/Xan_DH_a/b"/>
</dbReference>
<dbReference type="InterPro" id="IPR046867">
    <property type="entry name" value="AldOxase/xan_DH_MoCoBD2"/>
</dbReference>
<dbReference type="SUPFAM" id="SSF56003">
    <property type="entry name" value="Molybdenum cofactor-binding domain"/>
    <property type="match status" value="2"/>
</dbReference>
<dbReference type="PROSITE" id="PS51318">
    <property type="entry name" value="TAT"/>
    <property type="match status" value="1"/>
</dbReference>
<reference evidence="3" key="1">
    <citation type="journal article" date="2011" name="BMC Genomics">
        <title>Complete genome sequence of the filamentous anoxygenic phototrophic bacterium Chloroflexus aurantiacus.</title>
        <authorList>
            <person name="Tang K.H."/>
            <person name="Barry K."/>
            <person name="Chertkov O."/>
            <person name="Dalin E."/>
            <person name="Han C.S."/>
            <person name="Hauser L.J."/>
            <person name="Honchak B.M."/>
            <person name="Karbach L.E."/>
            <person name="Land M.L."/>
            <person name="Lapidus A."/>
            <person name="Larimer F.W."/>
            <person name="Mikhailova N."/>
            <person name="Pitluck S."/>
            <person name="Pierson B.K."/>
            <person name="Blankenship R.E."/>
        </authorList>
    </citation>
    <scope>NUCLEOTIDE SEQUENCE [LARGE SCALE GENOMIC DNA]</scope>
    <source>
        <strain evidence="3">ATCC 29366 / DSM 635 / J-10-fl</strain>
    </source>
</reference>
<dbReference type="Gene3D" id="3.90.1170.50">
    <property type="entry name" value="Aldehyde oxidase/xanthine dehydrogenase, a/b hammerhead"/>
    <property type="match status" value="1"/>
</dbReference>
<dbReference type="STRING" id="324602.Caur_1727"/>
<dbReference type="Proteomes" id="UP000002008">
    <property type="component" value="Chromosome"/>
</dbReference>
<dbReference type="Gene3D" id="3.30.365.10">
    <property type="entry name" value="Aldehyde oxidase/xanthine dehydrogenase, molybdopterin binding domain"/>
    <property type="match status" value="4"/>
</dbReference>
<gene>
    <name evidence="2" type="ordered locus">Caur_1727</name>
</gene>
<dbReference type="EMBL" id="CP000909">
    <property type="protein sequence ID" value="ABY34944.1"/>
    <property type="molecule type" value="Genomic_DNA"/>
</dbReference>
<dbReference type="Pfam" id="PF02738">
    <property type="entry name" value="MoCoBD_1"/>
    <property type="match status" value="1"/>
</dbReference>
<dbReference type="EnsemblBacteria" id="ABY34944">
    <property type="protein sequence ID" value="ABY34944"/>
    <property type="gene ID" value="Caur_1727"/>
</dbReference>
<feature type="domain" description="Aldehyde oxidase/xanthine dehydrogenase a/b hammerhead" evidence="1">
    <location>
        <begin position="222"/>
        <end position="300"/>
    </location>
</feature>
<dbReference type="PANTHER" id="PTHR47495:SF2">
    <property type="entry name" value="ALDEHYDE DEHYDROGENASE"/>
    <property type="match status" value="1"/>
</dbReference>
<dbReference type="InterPro" id="IPR052516">
    <property type="entry name" value="N-heterocyclic_Hydroxylase"/>
</dbReference>
<keyword evidence="3" id="KW-1185">Reference proteome</keyword>
<dbReference type="AlphaFoldDB" id="A9WCF3"/>
<dbReference type="InterPro" id="IPR006311">
    <property type="entry name" value="TAT_signal"/>
</dbReference>
<dbReference type="PANTHER" id="PTHR47495">
    <property type="entry name" value="ALDEHYDE DEHYDROGENASE"/>
    <property type="match status" value="1"/>
</dbReference>
<name>A9WCF3_CHLAA</name>
<dbReference type="Pfam" id="PF20256">
    <property type="entry name" value="MoCoBD_2"/>
    <property type="match status" value="2"/>
</dbReference>
<dbReference type="GO" id="GO:0016491">
    <property type="term" value="F:oxidoreductase activity"/>
    <property type="evidence" value="ECO:0007669"/>
    <property type="project" value="InterPro"/>
</dbReference>
<dbReference type="InterPro" id="IPR012368">
    <property type="entry name" value="OxRdtase_Mopterin-bd_su_IorB"/>
</dbReference>